<dbReference type="InterPro" id="IPR006901">
    <property type="entry name" value="TrmK"/>
</dbReference>
<organism evidence="1 2">
    <name type="scientific">Pectinatus cerevisiiphilus</name>
    <dbReference type="NCBI Taxonomy" id="86956"/>
    <lineage>
        <taxon>Bacteria</taxon>
        <taxon>Bacillati</taxon>
        <taxon>Bacillota</taxon>
        <taxon>Negativicutes</taxon>
        <taxon>Selenomonadales</taxon>
        <taxon>Selenomonadaceae</taxon>
        <taxon>Pectinatus</taxon>
    </lineage>
</organism>
<keyword evidence="1" id="KW-0489">Methyltransferase</keyword>
<dbReference type="PANTHER" id="PTHR38451:SF1">
    <property type="entry name" value="TRNA (ADENINE(22)-N(1))-METHYLTRANSFERASE"/>
    <property type="match status" value="1"/>
</dbReference>
<gene>
    <name evidence="1" type="ORF">EDC37_102179</name>
</gene>
<name>A0A4R3KEH3_9FIRM</name>
<evidence type="ECO:0000313" key="1">
    <source>
        <dbReference type="EMBL" id="TCS81473.1"/>
    </source>
</evidence>
<dbReference type="RefSeq" id="WP_231040150.1">
    <property type="nucleotide sequence ID" value="NZ_SMAA01000002.1"/>
</dbReference>
<evidence type="ECO:0000313" key="2">
    <source>
        <dbReference type="Proteomes" id="UP000295188"/>
    </source>
</evidence>
<comment type="caution">
    <text evidence="1">The sequence shown here is derived from an EMBL/GenBank/DDBJ whole genome shotgun (WGS) entry which is preliminary data.</text>
</comment>
<dbReference type="Pfam" id="PF12847">
    <property type="entry name" value="Methyltransf_18"/>
    <property type="match status" value="1"/>
</dbReference>
<dbReference type="PIRSF" id="PIRSF018637">
    <property type="entry name" value="TrmK"/>
    <property type="match status" value="1"/>
</dbReference>
<dbReference type="InterPro" id="IPR029063">
    <property type="entry name" value="SAM-dependent_MTases_sf"/>
</dbReference>
<keyword evidence="1" id="KW-0808">Transferase</keyword>
<dbReference type="PANTHER" id="PTHR38451">
    <property type="entry name" value="TRNA (ADENINE(22)-N(1))-METHYLTRANSFERASE"/>
    <property type="match status" value="1"/>
</dbReference>
<proteinExistence type="predicted"/>
<accession>A0A4R3KEH3</accession>
<dbReference type="Proteomes" id="UP000295188">
    <property type="component" value="Unassembled WGS sequence"/>
</dbReference>
<dbReference type="EMBL" id="SMAA01000002">
    <property type="protein sequence ID" value="TCS81473.1"/>
    <property type="molecule type" value="Genomic_DNA"/>
</dbReference>
<dbReference type="Gene3D" id="3.40.50.150">
    <property type="entry name" value="Vaccinia Virus protein VP39"/>
    <property type="match status" value="1"/>
</dbReference>
<dbReference type="GO" id="GO:0032259">
    <property type="term" value="P:methylation"/>
    <property type="evidence" value="ECO:0007669"/>
    <property type="project" value="UniProtKB-KW"/>
</dbReference>
<reference evidence="1 2" key="1">
    <citation type="submission" date="2019-03" db="EMBL/GenBank/DDBJ databases">
        <title>Genomic Encyclopedia of Type Strains, Phase IV (KMG-IV): sequencing the most valuable type-strain genomes for metagenomic binning, comparative biology and taxonomic classification.</title>
        <authorList>
            <person name="Goeker M."/>
        </authorList>
    </citation>
    <scope>NUCLEOTIDE SEQUENCE [LARGE SCALE GENOMIC DNA]</scope>
    <source>
        <strain evidence="1 2">DSM 20467</strain>
    </source>
</reference>
<keyword evidence="2" id="KW-1185">Reference proteome</keyword>
<sequence length="249" mass="27021">MLTPRLRAAADFVPANTVIADIGTDHANLPVYLLKTGRIKKAIAVDVHEGPYRIAQRTVKRYGMESKIDVRLGNGLTVLQPGEADVAVFAGMGGQLINSLLQNSPQVTASLNGLILQPQLASEKVRRYIYDIGWHIKDEALAKEQHHIYQLIYAVPGVQNMPDELALKVGPVLLVKRPPLFLNHITGLLHCSKKILAGLGRSRTEKSGEQYQSLVAFIKKLEMINDDKMSGCNGGNGTDRASHSGGGVG</sequence>
<dbReference type="AlphaFoldDB" id="A0A4R3KEH3"/>
<protein>
    <submittedName>
        <fullName evidence="1">tRNA (Adenine22-N1)-methyltransferase</fullName>
    </submittedName>
</protein>
<dbReference type="GO" id="GO:0160105">
    <property type="term" value="F:tRNA (adenine(22)-N1)-methyltransferase activity"/>
    <property type="evidence" value="ECO:0007669"/>
    <property type="project" value="InterPro"/>
</dbReference>
<dbReference type="SUPFAM" id="SSF53335">
    <property type="entry name" value="S-adenosyl-L-methionine-dependent methyltransferases"/>
    <property type="match status" value="1"/>
</dbReference>